<accession>A0A8S0FLD1</accession>
<dbReference type="CDD" id="cd07377">
    <property type="entry name" value="WHTH_GntR"/>
    <property type="match status" value="1"/>
</dbReference>
<dbReference type="InterPro" id="IPR000524">
    <property type="entry name" value="Tscrpt_reg_HTH_GntR"/>
</dbReference>
<reference evidence="5 6" key="1">
    <citation type="submission" date="2020-01" db="EMBL/GenBank/DDBJ databases">
        <title>Dynamics of blaIMP-6 dissemination in carbapenem resistant Enterobacteriacea isolated from regional surveillance in Osaka, Japan.</title>
        <authorList>
            <person name="Abe R."/>
            <person name="Akeda Y."/>
            <person name="Sugawara Y."/>
            <person name="Yamamoto N."/>
            <person name="Tomono K."/>
            <person name="Takeuchi D."/>
            <person name="Kawahara R."/>
            <person name="Hamada S."/>
        </authorList>
    </citation>
    <scope>NUCLEOTIDE SEQUENCE [LARGE SCALE GENOMIC DNA]</scope>
    <source>
        <strain evidence="5 6">E300</strain>
    </source>
</reference>
<dbReference type="PANTHER" id="PTHR43537">
    <property type="entry name" value="TRANSCRIPTIONAL REGULATOR, GNTR FAMILY"/>
    <property type="match status" value="1"/>
</dbReference>
<dbReference type="InterPro" id="IPR008920">
    <property type="entry name" value="TF_FadR/GntR_C"/>
</dbReference>
<dbReference type="SMART" id="SM00895">
    <property type="entry name" value="FCD"/>
    <property type="match status" value="1"/>
</dbReference>
<dbReference type="GO" id="GO:0003677">
    <property type="term" value="F:DNA binding"/>
    <property type="evidence" value="ECO:0007669"/>
    <property type="project" value="UniProtKB-KW"/>
</dbReference>
<dbReference type="InterPro" id="IPR036388">
    <property type="entry name" value="WH-like_DNA-bd_sf"/>
</dbReference>
<dbReference type="Pfam" id="PF00392">
    <property type="entry name" value="GntR"/>
    <property type="match status" value="1"/>
</dbReference>
<evidence type="ECO:0000313" key="5">
    <source>
        <dbReference type="EMBL" id="BBU81100.1"/>
    </source>
</evidence>
<name>A0A8S0FLD1_ECOLX</name>
<organism evidence="5 6">
    <name type="scientific">Escherichia coli</name>
    <dbReference type="NCBI Taxonomy" id="562"/>
    <lineage>
        <taxon>Bacteria</taxon>
        <taxon>Pseudomonadati</taxon>
        <taxon>Pseudomonadota</taxon>
        <taxon>Gammaproteobacteria</taxon>
        <taxon>Enterobacterales</taxon>
        <taxon>Enterobacteriaceae</taxon>
        <taxon>Escherichia</taxon>
    </lineage>
</organism>
<dbReference type="InterPro" id="IPR036390">
    <property type="entry name" value="WH_DNA-bd_sf"/>
</dbReference>
<evidence type="ECO:0000256" key="1">
    <source>
        <dbReference type="ARBA" id="ARBA00023015"/>
    </source>
</evidence>
<evidence type="ECO:0000256" key="2">
    <source>
        <dbReference type="ARBA" id="ARBA00023125"/>
    </source>
</evidence>
<dbReference type="NCBIfam" id="NF003011">
    <property type="entry name" value="PRK03837.1"/>
    <property type="match status" value="1"/>
</dbReference>
<dbReference type="PANTHER" id="PTHR43537:SF53">
    <property type="entry name" value="HTH-TYPE TRANSCRIPTIONAL REPRESSOR NANR"/>
    <property type="match status" value="1"/>
</dbReference>
<dbReference type="SUPFAM" id="SSF48008">
    <property type="entry name" value="GntR ligand-binding domain-like"/>
    <property type="match status" value="1"/>
</dbReference>
<proteinExistence type="predicted"/>
<dbReference type="Gene3D" id="1.10.10.10">
    <property type="entry name" value="Winged helix-like DNA-binding domain superfamily/Winged helix DNA-binding domain"/>
    <property type="match status" value="1"/>
</dbReference>
<keyword evidence="1" id="KW-0805">Transcription regulation</keyword>
<dbReference type="GO" id="GO:0003700">
    <property type="term" value="F:DNA-binding transcription factor activity"/>
    <property type="evidence" value="ECO:0007669"/>
    <property type="project" value="InterPro"/>
</dbReference>
<sequence>MSDNKKTVLPGLTTTRKPIVTKKLSEIVAEELERMIRQEEIREGEYLPSERELMAFFGVGRPSVREALSSLRHKGLIRYNKGEKASVCRPSPETIINGLSGIVKDFLSTADGIKDFERLRIFFETNLVRYAAKNATPEDIHRLEKVLSISDHHNSLRTPEVYAQYDIEFHSILADIPDNKVLKTIHSAFSEWLIMAKPLEKNKMTYENNKKTHQQHIEILTAIKEHDCDKAEQLMYNHLYKRIEAS</sequence>
<evidence type="ECO:0000313" key="6">
    <source>
        <dbReference type="Proteomes" id="UP000467488"/>
    </source>
</evidence>
<feature type="domain" description="HTH gntR-type" evidence="4">
    <location>
        <begin position="22"/>
        <end position="90"/>
    </location>
</feature>
<dbReference type="Proteomes" id="UP000467488">
    <property type="component" value="Chromosome"/>
</dbReference>
<dbReference type="Gene3D" id="1.20.120.530">
    <property type="entry name" value="GntR ligand-binding domain-like"/>
    <property type="match status" value="1"/>
</dbReference>
<dbReference type="SUPFAM" id="SSF46785">
    <property type="entry name" value="Winged helix' DNA-binding domain"/>
    <property type="match status" value="1"/>
</dbReference>
<keyword evidence="3" id="KW-0804">Transcription</keyword>
<dbReference type="PRINTS" id="PR00035">
    <property type="entry name" value="HTHGNTR"/>
</dbReference>
<dbReference type="PROSITE" id="PS50949">
    <property type="entry name" value="HTH_GNTR"/>
    <property type="match status" value="1"/>
</dbReference>
<dbReference type="InterPro" id="IPR011711">
    <property type="entry name" value="GntR_C"/>
</dbReference>
<dbReference type="EMBL" id="AP022360">
    <property type="protein sequence ID" value="BBU81100.1"/>
    <property type="molecule type" value="Genomic_DNA"/>
</dbReference>
<dbReference type="AlphaFoldDB" id="A0A8S0FLD1"/>
<evidence type="ECO:0000259" key="4">
    <source>
        <dbReference type="PROSITE" id="PS50949"/>
    </source>
</evidence>
<protein>
    <submittedName>
        <fullName evidence="5">Transcriptional regulator</fullName>
    </submittedName>
</protein>
<evidence type="ECO:0000256" key="3">
    <source>
        <dbReference type="ARBA" id="ARBA00023163"/>
    </source>
</evidence>
<dbReference type="SMART" id="SM00345">
    <property type="entry name" value="HTH_GNTR"/>
    <property type="match status" value="1"/>
</dbReference>
<gene>
    <name evidence="5" type="primary">nanR_2</name>
    <name evidence="5" type="ORF">EIMP300_25000</name>
</gene>
<dbReference type="Pfam" id="PF07729">
    <property type="entry name" value="FCD"/>
    <property type="match status" value="1"/>
</dbReference>
<keyword evidence="2" id="KW-0238">DNA-binding</keyword>